<protein>
    <submittedName>
        <fullName evidence="1">Uncharacterized protein</fullName>
    </submittedName>
</protein>
<dbReference type="AlphaFoldDB" id="A0ABC9A593"/>
<reference evidence="1 2" key="2">
    <citation type="submission" date="2024-10" db="EMBL/GenBank/DDBJ databases">
        <authorList>
            <person name="Ryan C."/>
        </authorList>
    </citation>
    <scope>NUCLEOTIDE SEQUENCE [LARGE SCALE GENOMIC DNA]</scope>
</reference>
<sequence length="284" mass="31099">MLTSVRCGDDLTRSTTEELKISNAGGETTAHYLPYSNKSLTTCNGGGKLIQSLQGSDQEVWGCPSAAVSKMARSAVSIFLFDGETNVFTCSGIPVERNLSYIRMLTSANLATAMKTKSKIGSTMRIQVRDAFNNVAPGCLEHRELGHGTVFVRVTHFLDVCEVNLCHGVEFPPHNDLLAINFTESGGVIPVKGVPTKGSSTSECDNVLCKAGDGGPLFDGDGNFVGMNLFLDEGRCAFMPRSVIVEQMEQFQKRNELRARRAFGSFRPICTRERRLRQENYVLI</sequence>
<dbReference type="PANTHER" id="PTHR18868">
    <property type="entry name" value="OS07G0665300 PROTEIN-RELATED"/>
    <property type="match status" value="1"/>
</dbReference>
<dbReference type="InterPro" id="IPR009003">
    <property type="entry name" value="Peptidase_S1_PA"/>
</dbReference>
<gene>
    <name evidence="1" type="ORF">URODEC1_LOCUS50760</name>
</gene>
<evidence type="ECO:0000313" key="1">
    <source>
        <dbReference type="EMBL" id="CAL4971584.1"/>
    </source>
</evidence>
<dbReference type="SUPFAM" id="SSF50494">
    <property type="entry name" value="Trypsin-like serine proteases"/>
    <property type="match status" value="1"/>
</dbReference>
<name>A0ABC9A593_9POAL</name>
<reference evidence="2" key="1">
    <citation type="submission" date="2024-06" db="EMBL/GenBank/DDBJ databases">
        <authorList>
            <person name="Ryan C."/>
        </authorList>
    </citation>
    <scope>NUCLEOTIDE SEQUENCE [LARGE SCALE GENOMIC DNA]</scope>
</reference>
<evidence type="ECO:0000313" key="2">
    <source>
        <dbReference type="Proteomes" id="UP001497457"/>
    </source>
</evidence>
<accession>A0ABC9A593</accession>
<dbReference type="EMBL" id="OZ075112">
    <property type="protein sequence ID" value="CAL4971584.1"/>
    <property type="molecule type" value="Genomic_DNA"/>
</dbReference>
<organism evidence="1 2">
    <name type="scientific">Urochloa decumbens</name>
    <dbReference type="NCBI Taxonomy" id="240449"/>
    <lineage>
        <taxon>Eukaryota</taxon>
        <taxon>Viridiplantae</taxon>
        <taxon>Streptophyta</taxon>
        <taxon>Embryophyta</taxon>
        <taxon>Tracheophyta</taxon>
        <taxon>Spermatophyta</taxon>
        <taxon>Magnoliopsida</taxon>
        <taxon>Liliopsida</taxon>
        <taxon>Poales</taxon>
        <taxon>Poaceae</taxon>
        <taxon>PACMAD clade</taxon>
        <taxon>Panicoideae</taxon>
        <taxon>Panicodae</taxon>
        <taxon>Paniceae</taxon>
        <taxon>Melinidinae</taxon>
        <taxon>Urochloa</taxon>
    </lineage>
</organism>
<proteinExistence type="predicted"/>
<dbReference type="Proteomes" id="UP001497457">
    <property type="component" value="Chromosome 2b"/>
</dbReference>
<dbReference type="PANTHER" id="PTHR18868:SF38">
    <property type="entry name" value="OS01G0776500 PROTEIN"/>
    <property type="match status" value="1"/>
</dbReference>
<keyword evidence="2" id="KW-1185">Reference proteome</keyword>